<organism evidence="2 3">
    <name type="scientific">Nonomuraea insulae</name>
    <dbReference type="NCBI Taxonomy" id="1616787"/>
    <lineage>
        <taxon>Bacteria</taxon>
        <taxon>Bacillati</taxon>
        <taxon>Actinomycetota</taxon>
        <taxon>Actinomycetes</taxon>
        <taxon>Streptosporangiales</taxon>
        <taxon>Streptosporangiaceae</taxon>
        <taxon>Nonomuraea</taxon>
    </lineage>
</organism>
<name>A0ABW1CSL3_9ACTN</name>
<evidence type="ECO:0000313" key="3">
    <source>
        <dbReference type="Proteomes" id="UP001596058"/>
    </source>
</evidence>
<accession>A0ABW1CSL3</accession>
<sequence>MTRSAPSVVTRITGRDATGDASAAASVTTLPSSPRTAGSADLRNPPGWPAGKHRFRMSEAQAHLAKDAKG</sequence>
<feature type="compositionally biased region" description="Polar residues" evidence="1">
    <location>
        <begin position="25"/>
        <end position="36"/>
    </location>
</feature>
<dbReference type="RefSeq" id="WP_379517665.1">
    <property type="nucleotide sequence ID" value="NZ_JBHSPA010000035.1"/>
</dbReference>
<protein>
    <submittedName>
        <fullName evidence="2">Uncharacterized protein</fullName>
    </submittedName>
</protein>
<comment type="caution">
    <text evidence="2">The sequence shown here is derived from an EMBL/GenBank/DDBJ whole genome shotgun (WGS) entry which is preliminary data.</text>
</comment>
<evidence type="ECO:0000313" key="2">
    <source>
        <dbReference type="EMBL" id="MFC5828162.1"/>
    </source>
</evidence>
<dbReference type="Proteomes" id="UP001596058">
    <property type="component" value="Unassembled WGS sequence"/>
</dbReference>
<reference evidence="3" key="1">
    <citation type="journal article" date="2019" name="Int. J. Syst. Evol. Microbiol.">
        <title>The Global Catalogue of Microorganisms (GCM) 10K type strain sequencing project: providing services to taxonomists for standard genome sequencing and annotation.</title>
        <authorList>
            <consortium name="The Broad Institute Genomics Platform"/>
            <consortium name="The Broad Institute Genome Sequencing Center for Infectious Disease"/>
            <person name="Wu L."/>
            <person name="Ma J."/>
        </authorList>
    </citation>
    <scope>NUCLEOTIDE SEQUENCE [LARGE SCALE GENOMIC DNA]</scope>
    <source>
        <strain evidence="3">CCUG 53903</strain>
    </source>
</reference>
<evidence type="ECO:0000256" key="1">
    <source>
        <dbReference type="SAM" id="MobiDB-lite"/>
    </source>
</evidence>
<keyword evidence="3" id="KW-1185">Reference proteome</keyword>
<feature type="region of interest" description="Disordered" evidence="1">
    <location>
        <begin position="1"/>
        <end position="52"/>
    </location>
</feature>
<dbReference type="EMBL" id="JBHSPA010000035">
    <property type="protein sequence ID" value="MFC5828162.1"/>
    <property type="molecule type" value="Genomic_DNA"/>
</dbReference>
<gene>
    <name evidence="2" type="ORF">ACFPZ3_30215</name>
</gene>
<proteinExistence type="predicted"/>